<keyword evidence="2" id="KW-1185">Reference proteome</keyword>
<dbReference type="RefSeq" id="WP_119739862.1">
    <property type="nucleotide sequence ID" value="NZ_QYUN01000002.1"/>
</dbReference>
<protein>
    <submittedName>
        <fullName evidence="1">Uncharacterized protein</fullName>
    </submittedName>
</protein>
<comment type="caution">
    <text evidence="1">The sequence shown here is derived from an EMBL/GenBank/DDBJ whole genome shotgun (WGS) entry which is preliminary data.</text>
</comment>
<name>A0A418X354_9BURK</name>
<dbReference type="OrthoDB" id="8770692at2"/>
<dbReference type="AlphaFoldDB" id="A0A418X354"/>
<organism evidence="1 2">
    <name type="scientific">Noviherbaspirillum cavernae</name>
    <dbReference type="NCBI Taxonomy" id="2320862"/>
    <lineage>
        <taxon>Bacteria</taxon>
        <taxon>Pseudomonadati</taxon>
        <taxon>Pseudomonadota</taxon>
        <taxon>Betaproteobacteria</taxon>
        <taxon>Burkholderiales</taxon>
        <taxon>Oxalobacteraceae</taxon>
        <taxon>Noviherbaspirillum</taxon>
    </lineage>
</organism>
<accession>A0A418X354</accession>
<sequence>MRSEYNHKFNPDLVEMNEKLRKDVMRTLENYGVRPFSELPDMTEAERSKWFFWNLHENLDNFRKLEPTLIGQIMCTQTTVSEGQSMEPNKSVMEKRLALTCKWHIRLVYSAFQNEEAHTIGEGSVDLLVSDSPPLNPSLRKNQKGYLDSDNSLYPNQLFLYGWVSEAVWDELKQHLYSPSPNCQTDILLRDNYVFPVKAGFDFVVGPPGSIGITNLEFRVSSYSGERRTSRRSETLPR</sequence>
<evidence type="ECO:0000313" key="2">
    <source>
        <dbReference type="Proteomes" id="UP000285190"/>
    </source>
</evidence>
<dbReference type="EMBL" id="QYUN01000002">
    <property type="protein sequence ID" value="RJG06886.1"/>
    <property type="molecule type" value="Genomic_DNA"/>
</dbReference>
<proteinExistence type="predicted"/>
<reference evidence="1 2" key="1">
    <citation type="submission" date="2018-09" db="EMBL/GenBank/DDBJ databases">
        <authorList>
            <person name="Zhu H."/>
        </authorList>
    </citation>
    <scope>NUCLEOTIDE SEQUENCE [LARGE SCALE GENOMIC DNA]</scope>
    <source>
        <strain evidence="1 2">K2R10-39</strain>
    </source>
</reference>
<dbReference type="Proteomes" id="UP000285190">
    <property type="component" value="Unassembled WGS sequence"/>
</dbReference>
<evidence type="ECO:0000313" key="1">
    <source>
        <dbReference type="EMBL" id="RJG06886.1"/>
    </source>
</evidence>
<gene>
    <name evidence="1" type="ORF">D3870_13545</name>
</gene>